<dbReference type="GO" id="GO:0004810">
    <property type="term" value="F:CCA tRNA nucleotidyltransferase activity"/>
    <property type="evidence" value="ECO:0007669"/>
    <property type="project" value="InterPro"/>
</dbReference>
<dbReference type="Pfam" id="PF02568">
    <property type="entry name" value="ThiI"/>
    <property type="match status" value="1"/>
</dbReference>
<keyword evidence="10 11" id="KW-0676">Redox-active center</keyword>
<dbReference type="NCBIfam" id="TIGR00342">
    <property type="entry name" value="tRNA uracil 4-sulfurtransferase ThiI"/>
    <property type="match status" value="1"/>
</dbReference>
<evidence type="ECO:0000256" key="5">
    <source>
        <dbReference type="ARBA" id="ARBA00022741"/>
    </source>
</evidence>
<dbReference type="GO" id="GO:0005829">
    <property type="term" value="C:cytosol"/>
    <property type="evidence" value="ECO:0007669"/>
    <property type="project" value="TreeGrafter"/>
</dbReference>
<feature type="domain" description="THUMP" evidence="13">
    <location>
        <begin position="60"/>
        <end position="164"/>
    </location>
</feature>
<dbReference type="CDD" id="cd00158">
    <property type="entry name" value="RHOD"/>
    <property type="match status" value="1"/>
</dbReference>
<comment type="catalytic activity">
    <reaction evidence="11">
        <text>[ThiS sulfur-carrier protein]-C-terminal Gly-Gly-AMP + S-sulfanyl-L-cysteinyl-[cysteine desulfurase] + AH2 = [ThiS sulfur-carrier protein]-C-terminal-Gly-aminoethanethioate + L-cysteinyl-[cysteine desulfurase] + A + AMP + 2 H(+)</text>
        <dbReference type="Rhea" id="RHEA:43340"/>
        <dbReference type="Rhea" id="RHEA-COMP:12157"/>
        <dbReference type="Rhea" id="RHEA-COMP:12158"/>
        <dbReference type="Rhea" id="RHEA-COMP:12910"/>
        <dbReference type="Rhea" id="RHEA-COMP:19908"/>
        <dbReference type="ChEBI" id="CHEBI:13193"/>
        <dbReference type="ChEBI" id="CHEBI:15378"/>
        <dbReference type="ChEBI" id="CHEBI:17499"/>
        <dbReference type="ChEBI" id="CHEBI:29950"/>
        <dbReference type="ChEBI" id="CHEBI:61963"/>
        <dbReference type="ChEBI" id="CHEBI:90618"/>
        <dbReference type="ChEBI" id="CHEBI:232372"/>
        <dbReference type="ChEBI" id="CHEBI:456215"/>
    </reaction>
</comment>
<feature type="domain" description="Rhodanese" evidence="12">
    <location>
        <begin position="403"/>
        <end position="478"/>
    </location>
</feature>
<dbReference type="GO" id="GO:0000049">
    <property type="term" value="F:tRNA binding"/>
    <property type="evidence" value="ECO:0007669"/>
    <property type="project" value="UniProtKB-UniRule"/>
</dbReference>
<evidence type="ECO:0000256" key="1">
    <source>
        <dbReference type="ARBA" id="ARBA00004496"/>
    </source>
</evidence>
<evidence type="ECO:0000259" key="13">
    <source>
        <dbReference type="PROSITE" id="PS51165"/>
    </source>
</evidence>
<evidence type="ECO:0000256" key="2">
    <source>
        <dbReference type="ARBA" id="ARBA00022490"/>
    </source>
</evidence>
<comment type="caution">
    <text evidence="11">Lacks conserved residue(s) required for the propagation of feature annotation.</text>
</comment>
<dbReference type="InterPro" id="IPR003720">
    <property type="entry name" value="tRNA_STrfase"/>
</dbReference>
<keyword evidence="6 11" id="KW-0067">ATP-binding</keyword>
<dbReference type="InterPro" id="IPR036873">
    <property type="entry name" value="Rhodanese-like_dom_sf"/>
</dbReference>
<dbReference type="GO" id="GO:0009228">
    <property type="term" value="P:thiamine biosynthetic process"/>
    <property type="evidence" value="ECO:0007669"/>
    <property type="project" value="UniProtKB-KW"/>
</dbReference>
<dbReference type="Gene3D" id="3.30.2130.30">
    <property type="match status" value="1"/>
</dbReference>
<evidence type="ECO:0000256" key="6">
    <source>
        <dbReference type="ARBA" id="ARBA00022840"/>
    </source>
</evidence>
<dbReference type="Pfam" id="PF02926">
    <property type="entry name" value="THUMP"/>
    <property type="match status" value="1"/>
</dbReference>
<dbReference type="Gene3D" id="3.40.250.10">
    <property type="entry name" value="Rhodanese-like domain"/>
    <property type="match status" value="1"/>
</dbReference>
<feature type="binding site" evidence="11">
    <location>
        <position position="264"/>
    </location>
    <ligand>
        <name>ATP</name>
        <dbReference type="ChEBI" id="CHEBI:30616"/>
    </ligand>
</feature>
<dbReference type="STRING" id="1513271.XM47_02690"/>
<dbReference type="SUPFAM" id="SSF52821">
    <property type="entry name" value="Rhodanese/Cell cycle control phosphatase"/>
    <property type="match status" value="1"/>
</dbReference>
<dbReference type="CDD" id="cd01712">
    <property type="entry name" value="PPase_ThiI"/>
    <property type="match status" value="1"/>
</dbReference>
<dbReference type="GO" id="GO:0140741">
    <property type="term" value="F:tRNA-uracil-4 sulfurtransferase activity"/>
    <property type="evidence" value="ECO:0007669"/>
    <property type="project" value="UniProtKB-EC"/>
</dbReference>
<comment type="caution">
    <text evidence="14">The sequence shown here is derived from an EMBL/GenBank/DDBJ whole genome shotgun (WGS) entry which is preliminary data.</text>
</comment>
<sequence>MKFIVKMHPEISIKSRSVRLRFTKILESNIKNILIKVDDEAWVKKSWDCIEVRGCEAKRDILIERLKCIPGITHFIEVKEYEYTDFDTTADLVCQLFSKSIENKGFCVRVKRRGTHDFASKDLERYVGGALNQNVESARVQLTKPEVTVKLEVANQKLFLNIQQHVGLGGFPIATQDAVLSLISGGFDSGVSTYLMMRRGLKTHYIFFNLGGSAHEIGVKQVSHFLWQKYGESHRVKFVAVDFQPVVAEILENIDSGLMGVVLKRMMVRAASIAAEKLGIKALVTGEALGQVSSQTVTNLNVIDRVSETLIVRPLVAMDKQDIINIAREIGTEDFAKTMPEYCGVISQKPNVAAPLHKVEATEANFHMPLIEQVVNDAKIYDIKDLNIEAKDTVSEVEVISELNANQVIIDVRSDEEEESDPLEIAGQEILHIPFFKIANKYSELDQSKEYLLYCKKGVMSKLQALYLIEQGHKNVKVFQPQAL</sequence>
<dbReference type="CDD" id="cd11716">
    <property type="entry name" value="THUMP_ThiI"/>
    <property type="match status" value="1"/>
</dbReference>
<comment type="function">
    <text evidence="11">Catalyzes the ATP-dependent transfer of a sulfur to tRNA to produce 4-thiouridine in position 8 of tRNAs, which functions as a near-UV photosensor. Also catalyzes the transfer of sulfur to the sulfur carrier protein ThiS, forming ThiS-thiocarboxylate. This is a step in the synthesis of thiazole, in the thiamine biosynthesis pathway. The sulfur is donated as persulfide by IscS.</text>
</comment>
<evidence type="ECO:0000256" key="9">
    <source>
        <dbReference type="ARBA" id="ARBA00023157"/>
    </source>
</evidence>
<evidence type="ECO:0000256" key="11">
    <source>
        <dbReference type="HAMAP-Rule" id="MF_00021"/>
    </source>
</evidence>
<dbReference type="InterPro" id="IPR049961">
    <property type="entry name" value="ThiI_N"/>
</dbReference>
<keyword evidence="8 11" id="KW-0784">Thiamine biosynthesis</keyword>
<name>A0A0J8H0T0_9ALTE</name>
<evidence type="ECO:0000256" key="8">
    <source>
        <dbReference type="ARBA" id="ARBA00022977"/>
    </source>
</evidence>
<protein>
    <recommendedName>
        <fullName evidence="11">tRNA sulfurtransferase</fullName>
        <ecNumber evidence="11">2.8.1.4</ecNumber>
    </recommendedName>
    <alternativeName>
        <fullName evidence="11">Sulfur carrier protein ThiS sulfurtransferase</fullName>
    </alternativeName>
    <alternativeName>
        <fullName evidence="11">Thiamine biosynthesis protein ThiI</fullName>
    </alternativeName>
    <alternativeName>
        <fullName evidence="11">tRNA 4-thiouridine synthase</fullName>
    </alternativeName>
</protein>
<dbReference type="SMART" id="SM00981">
    <property type="entry name" value="THUMP"/>
    <property type="match status" value="1"/>
</dbReference>
<dbReference type="PATRIC" id="fig|1513271.3.peg.564"/>
<evidence type="ECO:0000313" key="15">
    <source>
        <dbReference type="Proteomes" id="UP000037600"/>
    </source>
</evidence>
<dbReference type="PANTHER" id="PTHR43209">
    <property type="entry name" value="TRNA SULFURTRANSFERASE"/>
    <property type="match status" value="1"/>
</dbReference>
<feature type="binding site" evidence="11">
    <location>
        <position position="286"/>
    </location>
    <ligand>
        <name>ATP</name>
        <dbReference type="ChEBI" id="CHEBI:30616"/>
    </ligand>
</feature>
<keyword evidence="9 11" id="KW-1015">Disulfide bond</keyword>
<dbReference type="InterPro" id="IPR049962">
    <property type="entry name" value="THUMP_ThiI"/>
</dbReference>
<dbReference type="Pfam" id="PF00581">
    <property type="entry name" value="Rhodanese"/>
    <property type="match status" value="1"/>
</dbReference>
<dbReference type="Proteomes" id="UP000037600">
    <property type="component" value="Unassembled WGS sequence"/>
</dbReference>
<feature type="active site" description="Cysteine persulfide intermediate" evidence="11">
    <location>
        <position position="455"/>
    </location>
</feature>
<dbReference type="EC" id="2.8.1.4" evidence="11"/>
<keyword evidence="7 11" id="KW-0694">RNA-binding</keyword>
<dbReference type="PROSITE" id="PS50206">
    <property type="entry name" value="RHODANESE_3"/>
    <property type="match status" value="1"/>
</dbReference>
<organism evidence="14 15">
    <name type="scientific">Catenovulum maritimum</name>
    <dbReference type="NCBI Taxonomy" id="1513271"/>
    <lineage>
        <taxon>Bacteria</taxon>
        <taxon>Pseudomonadati</taxon>
        <taxon>Pseudomonadota</taxon>
        <taxon>Gammaproteobacteria</taxon>
        <taxon>Alteromonadales</taxon>
        <taxon>Alteromonadaceae</taxon>
        <taxon>Catenovulum</taxon>
    </lineage>
</organism>
<keyword evidence="2 11" id="KW-0963">Cytoplasm</keyword>
<dbReference type="GO" id="GO:0002937">
    <property type="term" value="P:tRNA 4-thiouridine biosynthesis"/>
    <property type="evidence" value="ECO:0007669"/>
    <property type="project" value="TreeGrafter"/>
</dbReference>
<dbReference type="EMBL" id="LAZL01000003">
    <property type="protein sequence ID" value="KMT66623.1"/>
    <property type="molecule type" value="Genomic_DNA"/>
</dbReference>
<dbReference type="InterPro" id="IPR050102">
    <property type="entry name" value="tRNA_sulfurtransferase_ThiI"/>
</dbReference>
<feature type="binding site" evidence="11">
    <location>
        <begin position="182"/>
        <end position="183"/>
    </location>
    <ligand>
        <name>ATP</name>
        <dbReference type="ChEBI" id="CHEBI:30616"/>
    </ligand>
</feature>
<accession>A0A0J8H0T0</accession>
<keyword evidence="5 11" id="KW-0547">Nucleotide-binding</keyword>
<feature type="disulfide bond" description="Redox-active" evidence="11">
    <location>
        <begin position="343"/>
        <end position="455"/>
    </location>
</feature>
<dbReference type="AlphaFoldDB" id="A0A0J8H0T0"/>
<comment type="similarity">
    <text evidence="11">Belongs to the ThiI family.</text>
</comment>
<gene>
    <name evidence="11" type="primary">thiI</name>
    <name evidence="14" type="ORF">XM47_02690</name>
</gene>
<dbReference type="GO" id="GO:0052837">
    <property type="term" value="P:thiazole biosynthetic process"/>
    <property type="evidence" value="ECO:0007669"/>
    <property type="project" value="InterPro"/>
</dbReference>
<evidence type="ECO:0000256" key="3">
    <source>
        <dbReference type="ARBA" id="ARBA00022555"/>
    </source>
</evidence>
<dbReference type="UniPathway" id="UPA00060"/>
<reference evidence="14 15" key="1">
    <citation type="submission" date="2015-04" db="EMBL/GenBank/DDBJ databases">
        <title>Draft Genome Sequence of the Novel Agar-Digesting Marine Bacterium Q1.</title>
        <authorList>
            <person name="Li Y."/>
            <person name="Li D."/>
            <person name="Chen G."/>
            <person name="Du Z."/>
        </authorList>
    </citation>
    <scope>NUCLEOTIDE SEQUENCE [LARGE SCALE GENOMIC DNA]</scope>
    <source>
        <strain evidence="14 15">Q1</strain>
    </source>
</reference>
<proteinExistence type="inferred from homology"/>
<keyword evidence="15" id="KW-1185">Reference proteome</keyword>
<dbReference type="GO" id="GO:0005524">
    <property type="term" value="F:ATP binding"/>
    <property type="evidence" value="ECO:0007669"/>
    <property type="project" value="UniProtKB-UniRule"/>
</dbReference>
<keyword evidence="4 11" id="KW-0808">Transferase</keyword>
<dbReference type="Gene3D" id="3.40.50.620">
    <property type="entry name" value="HUPs"/>
    <property type="match status" value="1"/>
</dbReference>
<dbReference type="PROSITE" id="PS51165">
    <property type="entry name" value="THUMP"/>
    <property type="match status" value="1"/>
</dbReference>
<dbReference type="GO" id="GO:0009229">
    <property type="term" value="P:thiamine diphosphate biosynthetic process"/>
    <property type="evidence" value="ECO:0007669"/>
    <property type="project" value="UniProtKB-UniRule"/>
</dbReference>
<comment type="catalytic activity">
    <reaction evidence="11">
        <text>[ThiI sulfur-carrier protein]-S-sulfanyl-L-cysteine + a uridine in tRNA + 2 reduced [2Fe-2S]-[ferredoxin] + ATP + H(+) = [ThiI sulfur-carrier protein]-L-cysteine + a 4-thiouridine in tRNA + 2 oxidized [2Fe-2S]-[ferredoxin] + AMP + diphosphate</text>
        <dbReference type="Rhea" id="RHEA:24176"/>
        <dbReference type="Rhea" id="RHEA-COMP:10000"/>
        <dbReference type="Rhea" id="RHEA-COMP:10001"/>
        <dbReference type="Rhea" id="RHEA-COMP:13337"/>
        <dbReference type="Rhea" id="RHEA-COMP:13338"/>
        <dbReference type="Rhea" id="RHEA-COMP:13339"/>
        <dbReference type="Rhea" id="RHEA-COMP:13340"/>
        <dbReference type="ChEBI" id="CHEBI:15378"/>
        <dbReference type="ChEBI" id="CHEBI:29950"/>
        <dbReference type="ChEBI" id="CHEBI:30616"/>
        <dbReference type="ChEBI" id="CHEBI:33019"/>
        <dbReference type="ChEBI" id="CHEBI:33737"/>
        <dbReference type="ChEBI" id="CHEBI:33738"/>
        <dbReference type="ChEBI" id="CHEBI:61963"/>
        <dbReference type="ChEBI" id="CHEBI:65315"/>
        <dbReference type="ChEBI" id="CHEBI:136798"/>
        <dbReference type="ChEBI" id="CHEBI:456215"/>
        <dbReference type="EC" id="2.8.1.4"/>
    </reaction>
</comment>
<dbReference type="InterPro" id="IPR014729">
    <property type="entry name" value="Rossmann-like_a/b/a_fold"/>
</dbReference>
<dbReference type="InterPro" id="IPR004114">
    <property type="entry name" value="THUMP_dom"/>
</dbReference>
<dbReference type="InterPro" id="IPR026340">
    <property type="entry name" value="THII_Thiazole_biosynth_dom"/>
</dbReference>
<comment type="pathway">
    <text evidence="11">Cofactor biosynthesis; thiamine diphosphate biosynthesis.</text>
</comment>
<dbReference type="InterPro" id="IPR001763">
    <property type="entry name" value="Rhodanese-like_dom"/>
</dbReference>
<dbReference type="SUPFAM" id="SSF52402">
    <property type="entry name" value="Adenine nucleotide alpha hydrolases-like"/>
    <property type="match status" value="1"/>
</dbReference>
<feature type="binding site" evidence="11">
    <location>
        <position position="295"/>
    </location>
    <ligand>
        <name>ATP</name>
        <dbReference type="ChEBI" id="CHEBI:30616"/>
    </ligand>
</feature>
<evidence type="ECO:0000259" key="12">
    <source>
        <dbReference type="PROSITE" id="PS50206"/>
    </source>
</evidence>
<evidence type="ECO:0000256" key="7">
    <source>
        <dbReference type="ARBA" id="ARBA00022884"/>
    </source>
</evidence>
<dbReference type="InterPro" id="IPR020536">
    <property type="entry name" value="ThiI_AANH"/>
</dbReference>
<keyword evidence="3 11" id="KW-0820">tRNA-binding</keyword>
<dbReference type="SUPFAM" id="SSF143437">
    <property type="entry name" value="THUMP domain-like"/>
    <property type="match status" value="1"/>
</dbReference>
<dbReference type="RefSeq" id="WP_048690047.1">
    <property type="nucleotide sequence ID" value="NZ_KQ130483.1"/>
</dbReference>
<dbReference type="HAMAP" id="MF_00021">
    <property type="entry name" value="ThiI"/>
    <property type="match status" value="1"/>
</dbReference>
<dbReference type="NCBIfam" id="TIGR04271">
    <property type="entry name" value="ThiI_C_thiazole"/>
    <property type="match status" value="1"/>
</dbReference>
<dbReference type="InterPro" id="IPR054173">
    <property type="entry name" value="ThiI_fer"/>
</dbReference>
<comment type="subcellular location">
    <subcellularLocation>
        <location evidence="1 11">Cytoplasm</location>
    </subcellularLocation>
</comment>
<evidence type="ECO:0000256" key="4">
    <source>
        <dbReference type="ARBA" id="ARBA00022679"/>
    </source>
</evidence>
<evidence type="ECO:0000313" key="14">
    <source>
        <dbReference type="EMBL" id="KMT66623.1"/>
    </source>
</evidence>
<evidence type="ECO:0000256" key="10">
    <source>
        <dbReference type="ARBA" id="ARBA00023284"/>
    </source>
</evidence>
<dbReference type="PANTHER" id="PTHR43209:SF1">
    <property type="entry name" value="TRNA SULFURTRANSFERASE"/>
    <property type="match status" value="1"/>
</dbReference>
<dbReference type="Pfam" id="PF22025">
    <property type="entry name" value="ThiI_fer"/>
    <property type="match status" value="1"/>
</dbReference>